<accession>M3DJF9</accession>
<gene>
    <name evidence="1" type="ORF">SBD_1505</name>
</gene>
<reference evidence="2" key="1">
    <citation type="journal article" date="2013" name="Genome Announc.">
        <title>Draft Genome Sequence of Streptomyces bottropensis ATCC 25435, a Bottromycin-Producing Actinomycete.</title>
        <authorList>
            <person name="Zhang H."/>
            <person name="Zhou W."/>
            <person name="Zhuang Y."/>
            <person name="Liang X."/>
            <person name="Liu T."/>
        </authorList>
    </citation>
    <scope>NUCLEOTIDE SEQUENCE [LARGE SCALE GENOMIC DNA]</scope>
    <source>
        <strain evidence="2">ATCC 25435</strain>
    </source>
</reference>
<dbReference type="Proteomes" id="UP000030760">
    <property type="component" value="Unassembled WGS sequence"/>
</dbReference>
<sequence>MRRTRLQYRLRGELGELGGRYAHHRGRVGLEARRLDRDRSSAVVSEYDLRDTAPVGDSDANPLTLGACRREDRLRSPARDLIAQRFPHIVPFPACYRTHDRFRSLKSGRTACLPAADDDGGVVVGCRSRPGHRCVARPTSIGRQDQGQNRPEAA</sequence>
<organism evidence="1 2">
    <name type="scientific">Streptomyces bottropensis ATCC 25435</name>
    <dbReference type="NCBI Taxonomy" id="1054862"/>
    <lineage>
        <taxon>Bacteria</taxon>
        <taxon>Bacillati</taxon>
        <taxon>Actinomycetota</taxon>
        <taxon>Actinomycetes</taxon>
        <taxon>Kitasatosporales</taxon>
        <taxon>Streptomycetaceae</taxon>
        <taxon>Streptomyces</taxon>
    </lineage>
</organism>
<proteinExistence type="predicted"/>
<dbReference type="EMBL" id="KB405058">
    <property type="protein sequence ID" value="EMF56967.1"/>
    <property type="molecule type" value="Genomic_DNA"/>
</dbReference>
<evidence type="ECO:0000313" key="1">
    <source>
        <dbReference type="EMBL" id="EMF56967.1"/>
    </source>
</evidence>
<name>M3DJF9_9ACTN</name>
<evidence type="ECO:0000313" key="2">
    <source>
        <dbReference type="Proteomes" id="UP000030760"/>
    </source>
</evidence>
<protein>
    <submittedName>
        <fullName evidence="1">Uncharacterized protein</fullName>
    </submittedName>
</protein>
<dbReference type="AlphaFoldDB" id="M3DJF9"/>